<dbReference type="SUPFAM" id="SSF161098">
    <property type="entry name" value="MetI-like"/>
    <property type="match status" value="1"/>
</dbReference>
<evidence type="ECO:0000256" key="6">
    <source>
        <dbReference type="ARBA" id="ARBA00022989"/>
    </source>
</evidence>
<reference evidence="11 12" key="1">
    <citation type="submission" date="2007-07" db="EMBL/GenBank/DDBJ databases">
        <title>Complete sequence of chromosome of Xanthobacter autotrophicus Py2.</title>
        <authorList>
            <consortium name="US DOE Joint Genome Institute"/>
            <person name="Copeland A."/>
            <person name="Lucas S."/>
            <person name="Lapidus A."/>
            <person name="Barry K."/>
            <person name="Glavina del Rio T."/>
            <person name="Hammon N."/>
            <person name="Israni S."/>
            <person name="Dalin E."/>
            <person name="Tice H."/>
            <person name="Pitluck S."/>
            <person name="Sims D."/>
            <person name="Brettin T."/>
            <person name="Bruce D."/>
            <person name="Detter J.C."/>
            <person name="Han C."/>
            <person name="Tapia R."/>
            <person name="Brainard J."/>
            <person name="Schmutz J."/>
            <person name="Larimer F."/>
            <person name="Land M."/>
            <person name="Hauser L."/>
            <person name="Kyrpides N."/>
            <person name="Kim E."/>
            <person name="Ensigns S.A."/>
            <person name="Richardson P."/>
        </authorList>
    </citation>
    <scope>NUCLEOTIDE SEQUENCE [LARGE SCALE GENOMIC DNA]</scope>
    <source>
        <strain evidence="12">ATCC BAA-1158 / Py2</strain>
    </source>
</reference>
<keyword evidence="4" id="KW-1003">Cell membrane</keyword>
<dbReference type="GO" id="GO:0005886">
    <property type="term" value="C:plasma membrane"/>
    <property type="evidence" value="ECO:0007669"/>
    <property type="project" value="UniProtKB-SubCell"/>
</dbReference>
<dbReference type="InterPro" id="IPR000515">
    <property type="entry name" value="MetI-like"/>
</dbReference>
<gene>
    <name evidence="11" type="ordered locus">Xaut_2085</name>
</gene>
<dbReference type="EMBL" id="CP000781">
    <property type="protein sequence ID" value="ABS67329.1"/>
    <property type="molecule type" value="Genomic_DNA"/>
</dbReference>
<dbReference type="PROSITE" id="PS50928">
    <property type="entry name" value="ABC_TM1"/>
    <property type="match status" value="1"/>
</dbReference>
<dbReference type="PANTHER" id="PTHR30151">
    <property type="entry name" value="ALKANE SULFONATE ABC TRANSPORTER-RELATED, MEMBRANE SUBUNIT"/>
    <property type="match status" value="1"/>
</dbReference>
<evidence type="ECO:0000256" key="9">
    <source>
        <dbReference type="RuleBase" id="RU363032"/>
    </source>
</evidence>
<dbReference type="HOGENOM" id="CLU_046113_1_1_5"/>
<evidence type="ECO:0000259" key="10">
    <source>
        <dbReference type="PROSITE" id="PS50928"/>
    </source>
</evidence>
<evidence type="ECO:0000256" key="1">
    <source>
        <dbReference type="ARBA" id="ARBA00004651"/>
    </source>
</evidence>
<dbReference type="PhylomeDB" id="A7IH36"/>
<comment type="subcellular location">
    <subcellularLocation>
        <location evidence="1 9">Cell membrane</location>
        <topology evidence="1 9">Multi-pass membrane protein</topology>
    </subcellularLocation>
</comment>
<accession>A7IH36</accession>
<keyword evidence="12" id="KW-1185">Reference proteome</keyword>
<dbReference type="AlphaFoldDB" id="A7IH36"/>
<comment type="similarity">
    <text evidence="2 9">Belongs to the binding-protein-dependent transport system permease family.</text>
</comment>
<sequence>MKSAAAKSPVKMQAPLHIAGAAEGALARPAAGSILLRPERPAVGVVVPPDRSLPGLARRWLRLNMQAIRATLLGALAIGLFILAWHVVTVNRMDLYVRFLNVPSPEQVLESARTAFSTGTFFDHIVISCRRIFLGFALAALVAVPMGLLMGRYALIKEFVFPVCEVLRPIPAIAWVPMSIMLWPTNEQSIVFITFLGAFFPILLNTLHGMANVDEVLVRAARCLGASERATFLEVYFPAVLPQIFTGLTVGMGVAWVSLIAAEMISGQFGIGYFTWEAYSLVQYPDIALGMITIGVLGLASSFLIRLVGRAVTPWSRAK</sequence>
<dbReference type="Pfam" id="PF00528">
    <property type="entry name" value="BPD_transp_1"/>
    <property type="match status" value="1"/>
</dbReference>
<dbReference type="InterPro" id="IPR035906">
    <property type="entry name" value="MetI-like_sf"/>
</dbReference>
<evidence type="ECO:0000313" key="12">
    <source>
        <dbReference type="Proteomes" id="UP000002417"/>
    </source>
</evidence>
<keyword evidence="7 9" id="KW-0472">Membrane</keyword>
<feature type="transmembrane region" description="Helical" evidence="9">
    <location>
        <begin position="67"/>
        <end position="88"/>
    </location>
</feature>
<protein>
    <submittedName>
        <fullName evidence="11">Binding-protein-dependent transport systems inner membrane component</fullName>
    </submittedName>
</protein>
<feature type="transmembrane region" description="Helical" evidence="9">
    <location>
        <begin position="287"/>
        <end position="309"/>
    </location>
</feature>
<dbReference type="PANTHER" id="PTHR30151:SF0">
    <property type="entry name" value="ABC TRANSPORTER PERMEASE PROTEIN MJ0413-RELATED"/>
    <property type="match status" value="1"/>
</dbReference>
<dbReference type="Gene3D" id="1.10.3720.10">
    <property type="entry name" value="MetI-like"/>
    <property type="match status" value="1"/>
</dbReference>
<evidence type="ECO:0000256" key="5">
    <source>
        <dbReference type="ARBA" id="ARBA00022692"/>
    </source>
</evidence>
<proteinExistence type="inferred from homology"/>
<evidence type="ECO:0000256" key="8">
    <source>
        <dbReference type="ARBA" id="ARBA00056719"/>
    </source>
</evidence>
<keyword evidence="3 9" id="KW-0813">Transport</keyword>
<dbReference type="Proteomes" id="UP000002417">
    <property type="component" value="Chromosome"/>
</dbReference>
<evidence type="ECO:0000256" key="3">
    <source>
        <dbReference type="ARBA" id="ARBA00022448"/>
    </source>
</evidence>
<keyword evidence="5 9" id="KW-0812">Transmembrane</keyword>
<dbReference type="FunFam" id="1.10.3720.10:FF:000003">
    <property type="entry name" value="Aliphatic sulfonate ABC transporter permease"/>
    <property type="match status" value="1"/>
</dbReference>
<dbReference type="GO" id="GO:0042918">
    <property type="term" value="P:alkanesulfonate transmembrane transport"/>
    <property type="evidence" value="ECO:0007669"/>
    <property type="project" value="UniProtKB-ARBA"/>
</dbReference>
<dbReference type="KEGG" id="xau:Xaut_2085"/>
<feature type="transmembrane region" description="Helical" evidence="9">
    <location>
        <begin position="132"/>
        <end position="154"/>
    </location>
</feature>
<organism evidence="11 12">
    <name type="scientific">Xanthobacter autotrophicus (strain ATCC BAA-1158 / Py2)</name>
    <dbReference type="NCBI Taxonomy" id="78245"/>
    <lineage>
        <taxon>Bacteria</taxon>
        <taxon>Pseudomonadati</taxon>
        <taxon>Pseudomonadota</taxon>
        <taxon>Alphaproteobacteria</taxon>
        <taxon>Hyphomicrobiales</taxon>
        <taxon>Xanthobacteraceae</taxon>
        <taxon>Xanthobacter</taxon>
    </lineage>
</organism>
<keyword evidence="6 9" id="KW-1133">Transmembrane helix</keyword>
<dbReference type="eggNOG" id="COG0600">
    <property type="taxonomic scope" value="Bacteria"/>
</dbReference>
<comment type="function">
    <text evidence="8">Probably part of an ABC transporter complex. Probably responsible for the translocation of the substrate across the membrane.</text>
</comment>
<dbReference type="STRING" id="78245.Xaut_2085"/>
<evidence type="ECO:0000256" key="7">
    <source>
        <dbReference type="ARBA" id="ARBA00023136"/>
    </source>
</evidence>
<evidence type="ECO:0000256" key="2">
    <source>
        <dbReference type="ARBA" id="ARBA00009306"/>
    </source>
</evidence>
<evidence type="ECO:0000256" key="4">
    <source>
        <dbReference type="ARBA" id="ARBA00022475"/>
    </source>
</evidence>
<evidence type="ECO:0000313" key="11">
    <source>
        <dbReference type="EMBL" id="ABS67329.1"/>
    </source>
</evidence>
<feature type="transmembrane region" description="Helical" evidence="9">
    <location>
        <begin position="189"/>
        <end position="207"/>
    </location>
</feature>
<dbReference type="CDD" id="cd06261">
    <property type="entry name" value="TM_PBP2"/>
    <property type="match status" value="1"/>
</dbReference>
<name>A7IH36_XANP2</name>
<feature type="domain" description="ABC transmembrane type-1" evidence="10">
    <location>
        <begin position="125"/>
        <end position="305"/>
    </location>
</feature>